<dbReference type="AlphaFoldDB" id="A0A073KP43"/>
<reference evidence="1 2" key="1">
    <citation type="submission" date="2014-06" db="EMBL/GenBank/DDBJ databases">
        <title>Draft genome sequence of Bacillus gaemokensis JCM 15801 (MCCC 1A00707).</title>
        <authorList>
            <person name="Lai Q."/>
            <person name="Liu Y."/>
            <person name="Shao Z."/>
        </authorList>
    </citation>
    <scope>NUCLEOTIDE SEQUENCE [LARGE SCALE GENOMIC DNA]</scope>
    <source>
        <strain evidence="1 2">JCM 15801</strain>
    </source>
</reference>
<comment type="caution">
    <text evidence="1">The sequence shown here is derived from an EMBL/GenBank/DDBJ whole genome shotgun (WGS) entry which is preliminary data.</text>
</comment>
<sequence length="60" mass="7199">MEHIIDNSSKHHIEIYYTCIRLLSLLTFKKVPVIERKKIGLKNTIHKQIDHVKQNDLYKL</sequence>
<evidence type="ECO:0000313" key="2">
    <source>
        <dbReference type="Proteomes" id="UP000027778"/>
    </source>
</evidence>
<dbReference type="OrthoDB" id="2910409at2"/>
<dbReference type="EMBL" id="JOTM01000009">
    <property type="protein sequence ID" value="KEK24143.1"/>
    <property type="molecule type" value="Genomic_DNA"/>
</dbReference>
<gene>
    <name evidence="1" type="ORF">BAGA_29255</name>
</gene>
<evidence type="ECO:0000313" key="1">
    <source>
        <dbReference type="EMBL" id="KEK24143.1"/>
    </source>
</evidence>
<keyword evidence="2" id="KW-1185">Reference proteome</keyword>
<protein>
    <submittedName>
        <fullName evidence="1">Uncharacterized protein</fullName>
    </submittedName>
</protein>
<dbReference type="RefSeq" id="WP_033674773.1">
    <property type="nucleotide sequence ID" value="NZ_JOTM01000009.1"/>
</dbReference>
<accession>A0A073KP43</accession>
<organism evidence="1 2">
    <name type="scientific">Bacillus gaemokensis</name>
    <dbReference type="NCBI Taxonomy" id="574375"/>
    <lineage>
        <taxon>Bacteria</taxon>
        <taxon>Bacillati</taxon>
        <taxon>Bacillota</taxon>
        <taxon>Bacilli</taxon>
        <taxon>Bacillales</taxon>
        <taxon>Bacillaceae</taxon>
        <taxon>Bacillus</taxon>
        <taxon>Bacillus cereus group</taxon>
    </lineage>
</organism>
<name>A0A073KP43_9BACI</name>
<proteinExistence type="predicted"/>
<dbReference type="Proteomes" id="UP000027778">
    <property type="component" value="Unassembled WGS sequence"/>
</dbReference>